<reference evidence="9 10" key="1">
    <citation type="submission" date="2017-03" db="EMBL/GenBank/DDBJ databases">
        <title>Whole genome sequence of Micromonospora wenchangensis, isolated from mangrove soil.</title>
        <authorList>
            <person name="Yang H."/>
        </authorList>
    </citation>
    <scope>NUCLEOTIDE SEQUENCE [LARGE SCALE GENOMIC DNA]</scope>
    <source>
        <strain evidence="9 10">CCTCC AA 2012002</strain>
    </source>
</reference>
<feature type="transmembrane region" description="Helical" evidence="7">
    <location>
        <begin position="208"/>
        <end position="231"/>
    </location>
</feature>
<comment type="similarity">
    <text evidence="2">Belongs to the major facilitator superfamily.</text>
</comment>
<evidence type="ECO:0000256" key="7">
    <source>
        <dbReference type="SAM" id="Phobius"/>
    </source>
</evidence>
<gene>
    <name evidence="9" type="ORF">B5D80_24365</name>
</gene>
<dbReference type="InterPro" id="IPR051788">
    <property type="entry name" value="MFS_Transporter"/>
</dbReference>
<feature type="transmembrane region" description="Helical" evidence="7">
    <location>
        <begin position="276"/>
        <end position="294"/>
    </location>
</feature>
<keyword evidence="10" id="KW-1185">Reference proteome</keyword>
<evidence type="ECO:0000256" key="2">
    <source>
        <dbReference type="ARBA" id="ARBA00008335"/>
    </source>
</evidence>
<dbReference type="InterPro" id="IPR020846">
    <property type="entry name" value="MFS_dom"/>
</dbReference>
<dbReference type="PROSITE" id="PS50850">
    <property type="entry name" value="MFS"/>
    <property type="match status" value="1"/>
</dbReference>
<name>A0A246RGB1_9ACTN</name>
<evidence type="ECO:0000256" key="1">
    <source>
        <dbReference type="ARBA" id="ARBA00004651"/>
    </source>
</evidence>
<feature type="transmembrane region" description="Helical" evidence="7">
    <location>
        <begin position="300"/>
        <end position="326"/>
    </location>
</feature>
<keyword evidence="4 7" id="KW-0812">Transmembrane</keyword>
<protein>
    <recommendedName>
        <fullName evidence="8">Major facilitator superfamily (MFS) profile domain-containing protein</fullName>
    </recommendedName>
</protein>
<keyword evidence="5 7" id="KW-1133">Transmembrane helix</keyword>
<dbReference type="InterPro" id="IPR036259">
    <property type="entry name" value="MFS_trans_sf"/>
</dbReference>
<proteinExistence type="inferred from homology"/>
<feature type="transmembrane region" description="Helical" evidence="7">
    <location>
        <begin position="362"/>
        <end position="382"/>
    </location>
</feature>
<dbReference type="PANTHER" id="PTHR23514:SF3">
    <property type="entry name" value="BYPASS OF STOP CODON PROTEIN 6"/>
    <property type="match status" value="1"/>
</dbReference>
<evidence type="ECO:0000256" key="5">
    <source>
        <dbReference type="ARBA" id="ARBA00022989"/>
    </source>
</evidence>
<accession>A0A246RGB1</accession>
<keyword evidence="6 7" id="KW-0472">Membrane</keyword>
<dbReference type="Gene3D" id="1.20.1250.20">
    <property type="entry name" value="MFS general substrate transporter like domains"/>
    <property type="match status" value="2"/>
</dbReference>
<dbReference type="GO" id="GO:0005886">
    <property type="term" value="C:plasma membrane"/>
    <property type="evidence" value="ECO:0007669"/>
    <property type="project" value="UniProtKB-SubCell"/>
</dbReference>
<comment type="caution">
    <text evidence="9">The sequence shown here is derived from an EMBL/GenBank/DDBJ whole genome shotgun (WGS) entry which is preliminary data.</text>
</comment>
<evidence type="ECO:0000256" key="6">
    <source>
        <dbReference type="ARBA" id="ARBA00023136"/>
    </source>
</evidence>
<dbReference type="RefSeq" id="WP_088646252.1">
    <property type="nucleotide sequence ID" value="NZ_CBDRBW010000018.1"/>
</dbReference>
<organism evidence="9 10">
    <name type="scientific">Micromonospora wenchangensis</name>
    <dbReference type="NCBI Taxonomy" id="1185415"/>
    <lineage>
        <taxon>Bacteria</taxon>
        <taxon>Bacillati</taxon>
        <taxon>Actinomycetota</taxon>
        <taxon>Actinomycetes</taxon>
        <taxon>Micromonosporales</taxon>
        <taxon>Micromonosporaceae</taxon>
        <taxon>Micromonospora</taxon>
    </lineage>
</organism>
<dbReference type="PANTHER" id="PTHR23514">
    <property type="entry name" value="BYPASS OF STOP CODON PROTEIN 6"/>
    <property type="match status" value="1"/>
</dbReference>
<dbReference type="EMBL" id="MZMV01000049">
    <property type="protein sequence ID" value="OWV02904.1"/>
    <property type="molecule type" value="Genomic_DNA"/>
</dbReference>
<evidence type="ECO:0000256" key="4">
    <source>
        <dbReference type="ARBA" id="ARBA00022692"/>
    </source>
</evidence>
<dbReference type="SUPFAM" id="SSF103473">
    <property type="entry name" value="MFS general substrate transporter"/>
    <property type="match status" value="1"/>
</dbReference>
<evidence type="ECO:0000313" key="9">
    <source>
        <dbReference type="EMBL" id="OWV02904.1"/>
    </source>
</evidence>
<comment type="subcellular location">
    <subcellularLocation>
        <location evidence="1">Cell membrane</location>
        <topology evidence="1">Multi-pass membrane protein</topology>
    </subcellularLocation>
</comment>
<dbReference type="Pfam" id="PF07690">
    <property type="entry name" value="MFS_1"/>
    <property type="match status" value="1"/>
</dbReference>
<feature type="transmembrane region" description="Helical" evidence="7">
    <location>
        <begin position="101"/>
        <end position="124"/>
    </location>
</feature>
<evidence type="ECO:0000259" key="8">
    <source>
        <dbReference type="PROSITE" id="PS50850"/>
    </source>
</evidence>
<dbReference type="AlphaFoldDB" id="A0A246RGB1"/>
<feature type="domain" description="Major facilitator superfamily (MFS) profile" evidence="8">
    <location>
        <begin position="12"/>
        <end position="387"/>
    </location>
</feature>
<keyword evidence="3" id="KW-0813">Transport</keyword>
<feature type="transmembrane region" description="Helical" evidence="7">
    <location>
        <begin position="12"/>
        <end position="31"/>
    </location>
</feature>
<dbReference type="GO" id="GO:0022857">
    <property type="term" value="F:transmembrane transporter activity"/>
    <property type="evidence" value="ECO:0007669"/>
    <property type="project" value="InterPro"/>
</dbReference>
<feature type="transmembrane region" description="Helical" evidence="7">
    <location>
        <begin position="43"/>
        <end position="66"/>
    </location>
</feature>
<feature type="transmembrane region" description="Helical" evidence="7">
    <location>
        <begin position="338"/>
        <end position="356"/>
    </location>
</feature>
<dbReference type="Proteomes" id="UP000197174">
    <property type="component" value="Unassembled WGS sequence"/>
</dbReference>
<sequence length="400" mass="41285">MKSEAAYTRDRVTWLAFAILAVYAYVLYALGPMLTLLRRDLDLPYAMIGVHSTVFAAGVLVPGLLFGRLVATFGRRRLLWAASAAVAAGAVALAVGRTPVVTLPATAVLGVGGVFLQIMALALLADRHGPRRDRSLVEANAGASAAAVLAPLLVGALDAAGASWQVSLALPVIALLALRVGYRTESLADAPPGSAPRRAGGRTPLPRTFWLMCAVCGLVVGAEFCVVFFGASLLRQVAGVGTGTAAAVMTVFAVGELVGRLTGSRLTSRPGRTRHVLFATLGVSAVAFVALWASPSLVPMVVALLLLGLGMANLFPLALSLAVGTVPDRSDDATARTQLVVGVGIMLAPLLLGTLADRLGVRLAFGVDLALLAAAGLLLLLARDPRRPARTGVDQQLVAR</sequence>
<dbReference type="InterPro" id="IPR011701">
    <property type="entry name" value="MFS"/>
</dbReference>
<dbReference type="OrthoDB" id="63630at2"/>
<feature type="transmembrane region" description="Helical" evidence="7">
    <location>
        <begin position="78"/>
        <end position="95"/>
    </location>
</feature>
<feature type="transmembrane region" description="Helical" evidence="7">
    <location>
        <begin position="237"/>
        <end position="255"/>
    </location>
</feature>
<evidence type="ECO:0000313" key="10">
    <source>
        <dbReference type="Proteomes" id="UP000197174"/>
    </source>
</evidence>
<evidence type="ECO:0000256" key="3">
    <source>
        <dbReference type="ARBA" id="ARBA00022448"/>
    </source>
</evidence>